<keyword evidence="3" id="KW-0496">Mitochondrion</keyword>
<proteinExistence type="predicted"/>
<protein>
    <submittedName>
        <fullName evidence="2">Uncharacterized protein</fullName>
    </submittedName>
</protein>
<gene>
    <name evidence="2" type="ORF">PBRA_000819</name>
    <name evidence="3" type="ORF">PLBR_LOCUS5001</name>
</gene>
<dbReference type="Proteomes" id="UP000039324">
    <property type="component" value="Unassembled WGS sequence"/>
</dbReference>
<dbReference type="EMBL" id="CDSF01000079">
    <property type="protein sequence ID" value="CEO97474.1"/>
    <property type="molecule type" value="Genomic_DNA"/>
</dbReference>
<evidence type="ECO:0000313" key="5">
    <source>
        <dbReference type="Proteomes" id="UP000290189"/>
    </source>
</evidence>
<sequence length="200" mass="22695">MSEVSRPAKPKPKPTLYRHRSAKATREVKDTAHEYDDMLGVKDTAHECDDMLSVKDTAHECDDMLSVKDTAHEYDDMLSVKDTAHEYVNSFKKVNNVYPCRTVNVMGEVKDMAAKPKFEPAVYPCRSMNVMGKVKDTADEYDDGFKKMQSKAMFRVISEDLASQLKNRLDLFNLQSELTAHNDLIMEIGPNGEKPDVDLL</sequence>
<name>A0A0G4IQM5_PLABS</name>
<reference evidence="2 4" key="1">
    <citation type="submission" date="2015-02" db="EMBL/GenBank/DDBJ databases">
        <authorList>
            <person name="Chooi Y.-H."/>
        </authorList>
    </citation>
    <scope>NUCLEOTIDE SEQUENCE [LARGE SCALE GENOMIC DNA]</scope>
    <source>
        <strain evidence="2">E3</strain>
    </source>
</reference>
<evidence type="ECO:0000313" key="2">
    <source>
        <dbReference type="EMBL" id="CEO97474.1"/>
    </source>
</evidence>
<reference evidence="3 5" key="2">
    <citation type="submission" date="2018-03" db="EMBL/GenBank/DDBJ databases">
        <authorList>
            <person name="Fogelqvist J."/>
        </authorList>
    </citation>
    <scope>NUCLEOTIDE SEQUENCE [LARGE SCALE GENOMIC DNA]</scope>
</reference>
<feature type="compositionally biased region" description="Basic residues" evidence="1">
    <location>
        <begin position="8"/>
        <end position="23"/>
    </location>
</feature>
<geneLocation type="mitochondrion" evidence="3"/>
<keyword evidence="4" id="KW-1185">Reference proteome</keyword>
<dbReference type="AlphaFoldDB" id="A0A0G4IQM5"/>
<feature type="region of interest" description="Disordered" evidence="1">
    <location>
        <begin position="1"/>
        <end position="29"/>
    </location>
</feature>
<organism evidence="2 4">
    <name type="scientific">Plasmodiophora brassicae</name>
    <name type="common">Clubroot disease agent</name>
    <dbReference type="NCBI Taxonomy" id="37360"/>
    <lineage>
        <taxon>Eukaryota</taxon>
        <taxon>Sar</taxon>
        <taxon>Rhizaria</taxon>
        <taxon>Endomyxa</taxon>
        <taxon>Phytomyxea</taxon>
        <taxon>Plasmodiophorida</taxon>
        <taxon>Plasmodiophoridae</taxon>
        <taxon>Plasmodiophora</taxon>
    </lineage>
</organism>
<dbReference type="EMBL" id="OVEO01000008">
    <property type="protein sequence ID" value="SPQ97786.1"/>
    <property type="molecule type" value="Genomic_DNA"/>
</dbReference>
<evidence type="ECO:0000256" key="1">
    <source>
        <dbReference type="SAM" id="MobiDB-lite"/>
    </source>
</evidence>
<dbReference type="Proteomes" id="UP000290189">
    <property type="component" value="Unassembled WGS sequence"/>
</dbReference>
<evidence type="ECO:0000313" key="3">
    <source>
        <dbReference type="EMBL" id="SPQ97786.1"/>
    </source>
</evidence>
<evidence type="ECO:0000313" key="4">
    <source>
        <dbReference type="Proteomes" id="UP000039324"/>
    </source>
</evidence>
<accession>A0A0G4IQM5</accession>